<keyword evidence="3" id="KW-0732">Signal</keyword>
<dbReference type="FunFam" id="2.20.100.10:FF:000005">
    <property type="entry name" value="ADAM metallopeptidase with thrombospondin type 1 motif 9"/>
    <property type="match status" value="1"/>
</dbReference>
<dbReference type="InterPro" id="IPR036383">
    <property type="entry name" value="TSP1_rpt_sf"/>
</dbReference>
<keyword evidence="7" id="KW-1185">Reference proteome</keyword>
<evidence type="ECO:0000256" key="1">
    <source>
        <dbReference type="ARBA" id="ARBA00004613"/>
    </source>
</evidence>
<keyword evidence="2" id="KW-0964">Secreted</keyword>
<dbReference type="InterPro" id="IPR010909">
    <property type="entry name" value="PLAC"/>
</dbReference>
<keyword evidence="4" id="KW-0677">Repeat</keyword>
<dbReference type="Ensembl" id="ENSCUST00005003937.1">
    <property type="protein sequence ID" value="ENSCUSP00005003761.1"/>
    <property type="gene ID" value="ENSCUSG00005002500.1"/>
</dbReference>
<reference evidence="6" key="2">
    <citation type="submission" date="2025-08" db="UniProtKB">
        <authorList>
            <consortium name="Ensembl"/>
        </authorList>
    </citation>
    <scope>IDENTIFICATION</scope>
</reference>
<dbReference type="PROSITE" id="PS50900">
    <property type="entry name" value="PLAC"/>
    <property type="match status" value="1"/>
</dbReference>
<dbReference type="Proteomes" id="UP000694563">
    <property type="component" value="Chromosome 9"/>
</dbReference>
<evidence type="ECO:0000256" key="4">
    <source>
        <dbReference type="ARBA" id="ARBA00022737"/>
    </source>
</evidence>
<protein>
    <recommendedName>
        <fullName evidence="5">PLAC domain-containing protein</fullName>
    </recommendedName>
</protein>
<accession>A0A8C3XYD9</accession>
<evidence type="ECO:0000256" key="2">
    <source>
        <dbReference type="ARBA" id="ARBA00022525"/>
    </source>
</evidence>
<evidence type="ECO:0000259" key="5">
    <source>
        <dbReference type="PROSITE" id="PS50900"/>
    </source>
</evidence>
<dbReference type="InterPro" id="IPR000884">
    <property type="entry name" value="TSP1_rpt"/>
</dbReference>
<feature type="domain" description="PLAC" evidence="5">
    <location>
        <begin position="86"/>
        <end position="124"/>
    </location>
</feature>
<evidence type="ECO:0000313" key="7">
    <source>
        <dbReference type="Proteomes" id="UP000694563"/>
    </source>
</evidence>
<evidence type="ECO:0000256" key="3">
    <source>
        <dbReference type="ARBA" id="ARBA00022729"/>
    </source>
</evidence>
<reference evidence="6" key="1">
    <citation type="submission" date="2020-10" db="EMBL/GenBank/DDBJ databases">
        <title>Catharus ustulatus (Swainson's thrush) genome, bCatUst1, primary haplotype v2.</title>
        <authorList>
            <person name="Delmore K."/>
            <person name="Vafadar M."/>
            <person name="Formenti G."/>
            <person name="Chow W."/>
            <person name="Pelan S."/>
            <person name="Howe K."/>
            <person name="Rhie A."/>
            <person name="Mountcastle J."/>
            <person name="Haase B."/>
            <person name="Fedrigo O."/>
            <person name="Jarvis E.D."/>
        </authorList>
    </citation>
    <scope>NUCLEOTIDE SEQUENCE [LARGE SCALE GENOMIC DNA]</scope>
</reference>
<dbReference type="PROSITE" id="PS50092">
    <property type="entry name" value="TSP1"/>
    <property type="match status" value="1"/>
</dbReference>
<dbReference type="SUPFAM" id="SSF82895">
    <property type="entry name" value="TSP-1 type 1 repeat"/>
    <property type="match status" value="1"/>
</dbReference>
<evidence type="ECO:0000313" key="6">
    <source>
        <dbReference type="Ensembl" id="ENSCUSP00005003761.1"/>
    </source>
</evidence>
<organism evidence="6 7">
    <name type="scientific">Catharus ustulatus</name>
    <name type="common">Russet-backed thrush</name>
    <name type="synonym">Hylocichla ustulatus</name>
    <dbReference type="NCBI Taxonomy" id="91951"/>
    <lineage>
        <taxon>Eukaryota</taxon>
        <taxon>Metazoa</taxon>
        <taxon>Chordata</taxon>
        <taxon>Craniata</taxon>
        <taxon>Vertebrata</taxon>
        <taxon>Euteleostomi</taxon>
        <taxon>Archelosauria</taxon>
        <taxon>Archosauria</taxon>
        <taxon>Dinosauria</taxon>
        <taxon>Saurischia</taxon>
        <taxon>Theropoda</taxon>
        <taxon>Coelurosauria</taxon>
        <taxon>Aves</taxon>
        <taxon>Neognathae</taxon>
        <taxon>Neoaves</taxon>
        <taxon>Telluraves</taxon>
        <taxon>Australaves</taxon>
        <taxon>Passeriformes</taxon>
        <taxon>Turdidae</taxon>
        <taxon>Catharus</taxon>
    </lineage>
</organism>
<comment type="subcellular location">
    <subcellularLocation>
        <location evidence="1">Secreted</location>
    </subcellularLocation>
</comment>
<dbReference type="Pfam" id="PF08686">
    <property type="entry name" value="PLAC"/>
    <property type="match status" value="1"/>
</dbReference>
<proteinExistence type="predicted"/>
<name>A0A8C3XYD9_CATUS</name>
<dbReference type="Pfam" id="PF19030">
    <property type="entry name" value="TSP1_ADAMTS"/>
    <property type="match status" value="1"/>
</dbReference>
<dbReference type="Gene3D" id="2.20.100.10">
    <property type="entry name" value="Thrombospondin type-1 (TSP1) repeat"/>
    <property type="match status" value="1"/>
</dbReference>
<reference evidence="6" key="3">
    <citation type="submission" date="2025-09" db="UniProtKB">
        <authorList>
            <consortium name="Ensembl"/>
        </authorList>
    </citation>
    <scope>IDENTIFICATION</scope>
</reference>
<sequence length="125" mass="14039">MQATCYPEKRCQTSPKPEEQAACFRRPCSTWFTTSWSQCSKTCGAGVRLREVKCYQGEALAQGCDPSAKPEARQTCQLQPCPTEAPEDACEDKATANCVLVLKVKLCSHWYYRKACCWSCRLKSP</sequence>
<dbReference type="GO" id="GO:0005576">
    <property type="term" value="C:extracellular region"/>
    <property type="evidence" value="ECO:0007669"/>
    <property type="project" value="UniProtKB-SubCell"/>
</dbReference>
<dbReference type="AlphaFoldDB" id="A0A8C3XYD9"/>
<dbReference type="SMART" id="SM00209">
    <property type="entry name" value="TSP1"/>
    <property type="match status" value="1"/>
</dbReference>